<dbReference type="Pfam" id="PF00528">
    <property type="entry name" value="BPD_transp_1"/>
    <property type="match status" value="1"/>
</dbReference>
<dbReference type="Gene3D" id="1.10.3720.10">
    <property type="entry name" value="MetI-like"/>
    <property type="match status" value="1"/>
</dbReference>
<evidence type="ECO:0000256" key="4">
    <source>
        <dbReference type="ARBA" id="ARBA00022692"/>
    </source>
</evidence>
<feature type="transmembrane region" description="Helical" evidence="7">
    <location>
        <begin position="195"/>
        <end position="216"/>
    </location>
</feature>
<feature type="region of interest" description="Disordered" evidence="8">
    <location>
        <begin position="287"/>
        <end position="317"/>
    </location>
</feature>
<dbReference type="InterPro" id="IPR010065">
    <property type="entry name" value="AA_ABC_transptr_permease_3TM"/>
</dbReference>
<feature type="transmembrane region" description="Helical" evidence="7">
    <location>
        <begin position="244"/>
        <end position="267"/>
    </location>
</feature>
<sequence length="317" mass="34524">MSNASSSVRATVLYDAPGPKGRRLNLLITVITVLVTVAVLFWVGSVLSANGQLEAAKWTPFLNSQTWTTYILPGLWGTLKSAIFSVILALVMGTILGLGRISEHRILRWICAVVVETFRAIPVLILMIFAYQMFARYQLVPSSQLAFAAVVFGLTMYNGSVIAEILRSGIASLPKGQREAAIALGMSSRQTTWSILLPQAVAAMLPALISQMVIALKDSALGYQIGYIEVVRSGIQSASVNRNYLAALFVVALIMIVLNFSLTALASRIERQLRAGRARKNIVAKVPEQPDQGLDTKDNVNVDWHDPDYKDLKGPGH</sequence>
<keyword evidence="5 7" id="KW-1133">Transmembrane helix</keyword>
<evidence type="ECO:0000259" key="9">
    <source>
        <dbReference type="PROSITE" id="PS50928"/>
    </source>
</evidence>
<gene>
    <name evidence="10" type="primary">gluD</name>
    <name evidence="10" type="ORF">CDES_08745</name>
</gene>
<dbReference type="InterPro" id="IPR043429">
    <property type="entry name" value="ArtM/GltK/GlnP/TcyL/YhdX-like"/>
</dbReference>
<evidence type="ECO:0000256" key="5">
    <source>
        <dbReference type="ARBA" id="ARBA00022989"/>
    </source>
</evidence>
<feature type="transmembrane region" description="Helical" evidence="7">
    <location>
        <begin position="82"/>
        <end position="99"/>
    </location>
</feature>
<name>A0A0M4CEB5_9CORY</name>
<dbReference type="PROSITE" id="PS50928">
    <property type="entry name" value="ABC_TM1"/>
    <property type="match status" value="1"/>
</dbReference>
<evidence type="ECO:0000256" key="1">
    <source>
        <dbReference type="ARBA" id="ARBA00004651"/>
    </source>
</evidence>
<evidence type="ECO:0000256" key="2">
    <source>
        <dbReference type="ARBA" id="ARBA00022448"/>
    </source>
</evidence>
<comment type="similarity">
    <text evidence="7">Belongs to the binding-protein-dependent transport system permease family.</text>
</comment>
<dbReference type="KEGG" id="cdx:CDES_08745"/>
<reference evidence="10 11" key="1">
    <citation type="submission" date="2014-08" db="EMBL/GenBank/DDBJ databases">
        <title>Complete genome sequence of Corynebacterium deserti GIMN1.010 (=DSM 45689), isolated from desert sand in western China.</title>
        <authorList>
            <person name="Ruckert C."/>
            <person name="Albersmeier A."/>
            <person name="Kalinowski J."/>
        </authorList>
    </citation>
    <scope>NUCLEOTIDE SEQUENCE [LARGE SCALE GENOMIC DNA]</scope>
    <source>
        <strain evidence="10 11">GIMN1.010</strain>
    </source>
</reference>
<dbReference type="PANTHER" id="PTHR30614">
    <property type="entry name" value="MEMBRANE COMPONENT OF AMINO ACID ABC TRANSPORTER"/>
    <property type="match status" value="1"/>
</dbReference>
<dbReference type="Proteomes" id="UP000068067">
    <property type="component" value="Chromosome"/>
</dbReference>
<dbReference type="InterPro" id="IPR035906">
    <property type="entry name" value="MetI-like_sf"/>
</dbReference>
<dbReference type="SUPFAM" id="SSF161098">
    <property type="entry name" value="MetI-like"/>
    <property type="match status" value="1"/>
</dbReference>
<evidence type="ECO:0000256" key="7">
    <source>
        <dbReference type="RuleBase" id="RU363032"/>
    </source>
</evidence>
<evidence type="ECO:0000256" key="6">
    <source>
        <dbReference type="ARBA" id="ARBA00023136"/>
    </source>
</evidence>
<feature type="compositionally biased region" description="Basic and acidic residues" evidence="8">
    <location>
        <begin position="294"/>
        <end position="317"/>
    </location>
</feature>
<dbReference type="AlphaFoldDB" id="A0A0M4CEB5"/>
<evidence type="ECO:0000313" key="11">
    <source>
        <dbReference type="Proteomes" id="UP000068067"/>
    </source>
</evidence>
<proteinExistence type="inferred from homology"/>
<evidence type="ECO:0000256" key="3">
    <source>
        <dbReference type="ARBA" id="ARBA00022475"/>
    </source>
</evidence>
<feature type="transmembrane region" description="Helical" evidence="7">
    <location>
        <begin position="145"/>
        <end position="166"/>
    </location>
</feature>
<dbReference type="InterPro" id="IPR000515">
    <property type="entry name" value="MetI-like"/>
</dbReference>
<keyword evidence="6 7" id="KW-0472">Membrane</keyword>
<dbReference type="GO" id="GO:0022857">
    <property type="term" value="F:transmembrane transporter activity"/>
    <property type="evidence" value="ECO:0007669"/>
    <property type="project" value="InterPro"/>
</dbReference>
<dbReference type="EMBL" id="CP009220">
    <property type="protein sequence ID" value="ALC06141.1"/>
    <property type="molecule type" value="Genomic_DNA"/>
</dbReference>
<dbReference type="GO" id="GO:0043190">
    <property type="term" value="C:ATP-binding cassette (ABC) transporter complex"/>
    <property type="evidence" value="ECO:0007669"/>
    <property type="project" value="InterPro"/>
</dbReference>
<protein>
    <submittedName>
        <fullName evidence="10">Glutamate transport system permease protein GluD</fullName>
    </submittedName>
</protein>
<feature type="transmembrane region" description="Helical" evidence="7">
    <location>
        <begin position="24"/>
        <end position="43"/>
    </location>
</feature>
<keyword evidence="2 7" id="KW-0813">Transport</keyword>
<dbReference type="PANTHER" id="PTHR30614:SF21">
    <property type="entry name" value="AMINO ACID ABC TRANSPORTER PERMEASE"/>
    <property type="match status" value="1"/>
</dbReference>
<dbReference type="PATRIC" id="fig|931089.4.peg.1760"/>
<keyword evidence="3" id="KW-1003">Cell membrane</keyword>
<evidence type="ECO:0000256" key="8">
    <source>
        <dbReference type="SAM" id="MobiDB-lite"/>
    </source>
</evidence>
<dbReference type="NCBIfam" id="TIGR01726">
    <property type="entry name" value="HEQRo_perm_3TM"/>
    <property type="match status" value="1"/>
</dbReference>
<organism evidence="10 11">
    <name type="scientific">Corynebacterium deserti GIMN1.010</name>
    <dbReference type="NCBI Taxonomy" id="931089"/>
    <lineage>
        <taxon>Bacteria</taxon>
        <taxon>Bacillati</taxon>
        <taxon>Actinomycetota</taxon>
        <taxon>Actinomycetes</taxon>
        <taxon>Mycobacteriales</taxon>
        <taxon>Corynebacteriaceae</taxon>
        <taxon>Corynebacterium</taxon>
    </lineage>
</organism>
<keyword evidence="11" id="KW-1185">Reference proteome</keyword>
<feature type="domain" description="ABC transmembrane type-1" evidence="9">
    <location>
        <begin position="75"/>
        <end position="266"/>
    </location>
</feature>
<feature type="transmembrane region" description="Helical" evidence="7">
    <location>
        <begin position="106"/>
        <end position="133"/>
    </location>
</feature>
<dbReference type="GO" id="GO:0006865">
    <property type="term" value="P:amino acid transport"/>
    <property type="evidence" value="ECO:0007669"/>
    <property type="project" value="TreeGrafter"/>
</dbReference>
<dbReference type="STRING" id="931089.CDES_08745"/>
<evidence type="ECO:0000313" key="10">
    <source>
        <dbReference type="EMBL" id="ALC06141.1"/>
    </source>
</evidence>
<dbReference type="CDD" id="cd06261">
    <property type="entry name" value="TM_PBP2"/>
    <property type="match status" value="1"/>
</dbReference>
<comment type="subcellular location">
    <subcellularLocation>
        <location evidence="1 7">Cell membrane</location>
        <topology evidence="1 7">Multi-pass membrane protein</topology>
    </subcellularLocation>
</comment>
<keyword evidence="4 7" id="KW-0812">Transmembrane</keyword>
<accession>A0A0M4CEB5</accession>